<sequence length="406" mass="44421">MHSTADSTPRAAQLFAAPHRLLFFVGASNVLLAMAWWAAWLGAARFGAAMPSPRPYAGWLHAFVMQYQMLPSFVFGFLLTTFPRWMGLPDVDRWRYAPVGVGLFGGQLATLLGAIGWDAGIVVGAFMTLAGWLAGIATLAPLLWREKGTTWHARSCFAALVVGLVGLLAWIGFLLTGSPMSAYAAIKLGGFGLLLPLYWTVAHRMFPFFAGAVVKPYAVWRPMWLLAAMWPAVLLHLGLELMHAYAWTWLPDFALLALSATALVRWWPRGRKPFILTALFLGYAWLPVAFALYIVQSLAYLLQGVFPLGRAPAHALFIGFFGSVLIAMVTRVTQGHSGRPLSMPPVAVYAFAAINMVAVVRIVAEVSRDPMLWQTLAAAGWLVALTPWILRLGRIYLAPRVDGKAG</sequence>
<proteinExistence type="predicted"/>
<feature type="transmembrane region" description="Helical" evidence="1">
    <location>
        <begin position="370"/>
        <end position="390"/>
    </location>
</feature>
<evidence type="ECO:0000313" key="3">
    <source>
        <dbReference type="Proteomes" id="UP000323164"/>
    </source>
</evidence>
<feature type="transmembrane region" description="Helical" evidence="1">
    <location>
        <begin position="156"/>
        <end position="175"/>
    </location>
</feature>
<evidence type="ECO:0000313" key="2">
    <source>
        <dbReference type="EMBL" id="TZF90489.1"/>
    </source>
</evidence>
<gene>
    <name evidence="2" type="ORF">FW784_05100</name>
</gene>
<dbReference type="OrthoDB" id="9770040at2"/>
<keyword evidence="1" id="KW-0812">Transmembrane</keyword>
<dbReference type="InterPro" id="IPR010266">
    <property type="entry name" value="NnrS"/>
</dbReference>
<feature type="transmembrane region" description="Helical" evidence="1">
    <location>
        <begin position="274"/>
        <end position="295"/>
    </location>
</feature>
<feature type="transmembrane region" description="Helical" evidence="1">
    <location>
        <begin position="315"/>
        <end position="334"/>
    </location>
</feature>
<feature type="transmembrane region" description="Helical" evidence="1">
    <location>
        <begin position="245"/>
        <end position="267"/>
    </location>
</feature>
<accession>A0A5D8Z6S4</accession>
<keyword evidence="1" id="KW-1133">Transmembrane helix</keyword>
<dbReference type="AlphaFoldDB" id="A0A5D8Z6S4"/>
<dbReference type="RefSeq" id="WP_149352277.1">
    <property type="nucleotide sequence ID" value="NZ_VTRV01000037.1"/>
</dbReference>
<reference evidence="2 3" key="1">
    <citation type="submission" date="2019-08" db="EMBL/GenBank/DDBJ databases">
        <title>Draft genome sequence of Lysobacter sp. UKS-15.</title>
        <authorList>
            <person name="Im W.-T."/>
        </authorList>
    </citation>
    <scope>NUCLEOTIDE SEQUENCE [LARGE SCALE GENOMIC DNA]</scope>
    <source>
        <strain evidence="2 3">UKS-15</strain>
    </source>
</reference>
<name>A0A5D8Z6S4_9GAMM</name>
<feature type="transmembrane region" description="Helical" evidence="1">
    <location>
        <begin position="346"/>
        <end position="364"/>
    </location>
</feature>
<feature type="transmembrane region" description="Helical" evidence="1">
    <location>
        <begin position="181"/>
        <end position="201"/>
    </location>
</feature>
<dbReference type="Pfam" id="PF05940">
    <property type="entry name" value="NnrS"/>
    <property type="match status" value="1"/>
</dbReference>
<keyword evidence="3" id="KW-1185">Reference proteome</keyword>
<comment type="caution">
    <text evidence="2">The sequence shown here is derived from an EMBL/GenBank/DDBJ whole genome shotgun (WGS) entry which is preliminary data.</text>
</comment>
<feature type="transmembrane region" description="Helical" evidence="1">
    <location>
        <begin position="21"/>
        <end position="39"/>
    </location>
</feature>
<keyword evidence="1" id="KW-0472">Membrane</keyword>
<feature type="transmembrane region" description="Helical" evidence="1">
    <location>
        <begin position="94"/>
        <end position="115"/>
    </location>
</feature>
<feature type="transmembrane region" description="Helical" evidence="1">
    <location>
        <begin position="59"/>
        <end position="82"/>
    </location>
</feature>
<protein>
    <submittedName>
        <fullName evidence="2">NnrS family protein</fullName>
    </submittedName>
</protein>
<dbReference type="EMBL" id="VTRV01000037">
    <property type="protein sequence ID" value="TZF90489.1"/>
    <property type="molecule type" value="Genomic_DNA"/>
</dbReference>
<evidence type="ECO:0000256" key="1">
    <source>
        <dbReference type="SAM" id="Phobius"/>
    </source>
</evidence>
<dbReference type="Proteomes" id="UP000323164">
    <property type="component" value="Unassembled WGS sequence"/>
</dbReference>
<feature type="transmembrane region" description="Helical" evidence="1">
    <location>
        <begin position="121"/>
        <end position="144"/>
    </location>
</feature>
<organism evidence="2 3">
    <name type="scientific">Cognatilysobacter lacus</name>
    <dbReference type="NCBI Taxonomy" id="1643323"/>
    <lineage>
        <taxon>Bacteria</taxon>
        <taxon>Pseudomonadati</taxon>
        <taxon>Pseudomonadota</taxon>
        <taxon>Gammaproteobacteria</taxon>
        <taxon>Lysobacterales</taxon>
        <taxon>Lysobacteraceae</taxon>
        <taxon>Cognatilysobacter</taxon>
    </lineage>
</organism>